<dbReference type="AlphaFoldDB" id="A0A016WEQ6"/>
<protein>
    <submittedName>
        <fullName evidence="1">Uncharacterized protein</fullName>
    </submittedName>
</protein>
<organism evidence="1 2">
    <name type="scientific">Ancylostoma ceylanicum</name>
    <dbReference type="NCBI Taxonomy" id="53326"/>
    <lineage>
        <taxon>Eukaryota</taxon>
        <taxon>Metazoa</taxon>
        <taxon>Ecdysozoa</taxon>
        <taxon>Nematoda</taxon>
        <taxon>Chromadorea</taxon>
        <taxon>Rhabditida</taxon>
        <taxon>Rhabditina</taxon>
        <taxon>Rhabditomorpha</taxon>
        <taxon>Strongyloidea</taxon>
        <taxon>Ancylostomatidae</taxon>
        <taxon>Ancylostomatinae</taxon>
        <taxon>Ancylostoma</taxon>
    </lineage>
</organism>
<gene>
    <name evidence="1" type="primary">Acey_s0743.g1994</name>
    <name evidence="1" type="ORF">Y032_0743g1994</name>
</gene>
<dbReference type="EMBL" id="JARK01000343">
    <property type="protein sequence ID" value="EYC38100.1"/>
    <property type="molecule type" value="Genomic_DNA"/>
</dbReference>
<keyword evidence="2" id="KW-1185">Reference proteome</keyword>
<comment type="caution">
    <text evidence="1">The sequence shown here is derived from an EMBL/GenBank/DDBJ whole genome shotgun (WGS) entry which is preliminary data.</text>
</comment>
<name>A0A016WEQ6_9BILA</name>
<reference evidence="2" key="1">
    <citation type="journal article" date="2015" name="Nat. Genet.">
        <title>The genome and transcriptome of the zoonotic hookworm Ancylostoma ceylanicum identify infection-specific gene families.</title>
        <authorList>
            <person name="Schwarz E.M."/>
            <person name="Hu Y."/>
            <person name="Antoshechkin I."/>
            <person name="Miller M.M."/>
            <person name="Sternberg P.W."/>
            <person name="Aroian R.V."/>
        </authorList>
    </citation>
    <scope>NUCLEOTIDE SEQUENCE</scope>
    <source>
        <strain evidence="2">HY135</strain>
    </source>
</reference>
<evidence type="ECO:0000313" key="1">
    <source>
        <dbReference type="EMBL" id="EYC38100.1"/>
    </source>
</evidence>
<accession>A0A016WEQ6</accession>
<dbReference type="Proteomes" id="UP000024635">
    <property type="component" value="Unassembled WGS sequence"/>
</dbReference>
<evidence type="ECO:0000313" key="2">
    <source>
        <dbReference type="Proteomes" id="UP000024635"/>
    </source>
</evidence>
<proteinExistence type="predicted"/>
<sequence>MIKRNGLALRTVAAGQSYGDYFEETAHYAESYTACLDGLMAMRKATVRANSGWFTYIRLKGHSASRILRLLNRKRLEFPIRSCELPDTMELRFVKRQPSKPTMDIVIGHHINYNTYS</sequence>